<dbReference type="Pfam" id="PF02148">
    <property type="entry name" value="zf-UBP"/>
    <property type="match status" value="1"/>
</dbReference>
<evidence type="ECO:0000256" key="1">
    <source>
        <dbReference type="SAM" id="MobiDB-lite"/>
    </source>
</evidence>
<dbReference type="RefSeq" id="WP_253800966.1">
    <property type="nucleotide sequence ID" value="NZ_BAAAUB010000034.1"/>
</dbReference>
<dbReference type="InterPro" id="IPR001607">
    <property type="entry name" value="Znf_UBP"/>
</dbReference>
<sequence length="122" mass="13166">MSDDDPIPGIDPTVPPSGEGCMECLSGEGPGWWFHLRRCAACGHIGCCDSSPSQHATNHARSAGHPFLASFEPGEDWLWNVETQDFHRGPALLAPTSHPVAQPAPGPLGHVPEDWQQRLNQP</sequence>
<dbReference type="SUPFAM" id="SSF57850">
    <property type="entry name" value="RING/U-box"/>
    <property type="match status" value="1"/>
</dbReference>
<dbReference type="Proteomes" id="UP001206483">
    <property type="component" value="Unassembled WGS sequence"/>
</dbReference>
<evidence type="ECO:0000313" key="3">
    <source>
        <dbReference type="EMBL" id="MCP2312107.1"/>
    </source>
</evidence>
<feature type="region of interest" description="Disordered" evidence="1">
    <location>
        <begin position="90"/>
        <end position="122"/>
    </location>
</feature>
<reference evidence="3 4" key="1">
    <citation type="submission" date="2022-06" db="EMBL/GenBank/DDBJ databases">
        <title>Sequencing the genomes of 1000 actinobacteria strains.</title>
        <authorList>
            <person name="Klenk H.-P."/>
        </authorList>
    </citation>
    <scope>NUCLEOTIDE SEQUENCE [LARGE SCALE GENOMIC DNA]</scope>
    <source>
        <strain evidence="3 4">DSM 41656</strain>
    </source>
</reference>
<evidence type="ECO:0000313" key="4">
    <source>
        <dbReference type="Proteomes" id="UP001206483"/>
    </source>
</evidence>
<proteinExistence type="predicted"/>
<keyword evidence="4" id="KW-1185">Reference proteome</keyword>
<protein>
    <recommendedName>
        <fullName evidence="2">UBP-type domain-containing protein</fullName>
    </recommendedName>
</protein>
<feature type="domain" description="UBP-type" evidence="2">
    <location>
        <begin position="21"/>
        <end position="86"/>
    </location>
</feature>
<evidence type="ECO:0000259" key="2">
    <source>
        <dbReference type="Pfam" id="PF02148"/>
    </source>
</evidence>
<accession>A0ABT1J3W2</accession>
<dbReference type="InterPro" id="IPR013083">
    <property type="entry name" value="Znf_RING/FYVE/PHD"/>
</dbReference>
<gene>
    <name evidence="3" type="ORF">FHR36_005273</name>
</gene>
<organism evidence="3 4">
    <name type="scientific">Kitasatospora paracochleata</name>
    <dbReference type="NCBI Taxonomy" id="58354"/>
    <lineage>
        <taxon>Bacteria</taxon>
        <taxon>Bacillati</taxon>
        <taxon>Actinomycetota</taxon>
        <taxon>Actinomycetes</taxon>
        <taxon>Kitasatosporales</taxon>
        <taxon>Streptomycetaceae</taxon>
        <taxon>Kitasatospora</taxon>
    </lineage>
</organism>
<comment type="caution">
    <text evidence="3">The sequence shown here is derived from an EMBL/GenBank/DDBJ whole genome shotgun (WGS) entry which is preliminary data.</text>
</comment>
<dbReference type="EMBL" id="JAMZDX010000005">
    <property type="protein sequence ID" value="MCP2312107.1"/>
    <property type="molecule type" value="Genomic_DNA"/>
</dbReference>
<name>A0ABT1J3W2_9ACTN</name>
<dbReference type="Gene3D" id="3.30.40.10">
    <property type="entry name" value="Zinc/RING finger domain, C3HC4 (zinc finger)"/>
    <property type="match status" value="1"/>
</dbReference>